<gene>
    <name evidence="1" type="ORF">C1645_835008</name>
</gene>
<organism evidence="1 2">
    <name type="scientific">Glomus cerebriforme</name>
    <dbReference type="NCBI Taxonomy" id="658196"/>
    <lineage>
        <taxon>Eukaryota</taxon>
        <taxon>Fungi</taxon>
        <taxon>Fungi incertae sedis</taxon>
        <taxon>Mucoromycota</taxon>
        <taxon>Glomeromycotina</taxon>
        <taxon>Glomeromycetes</taxon>
        <taxon>Glomerales</taxon>
        <taxon>Glomeraceae</taxon>
        <taxon>Glomus</taxon>
    </lineage>
</organism>
<dbReference type="AlphaFoldDB" id="A0A397SJI2"/>
<protein>
    <submittedName>
        <fullName evidence="1">Uncharacterized protein</fullName>
    </submittedName>
</protein>
<reference evidence="1 2" key="1">
    <citation type="submission" date="2018-06" db="EMBL/GenBank/DDBJ databases">
        <title>Comparative genomics reveals the genomic features of Rhizophagus irregularis, R. cerebriforme, R. diaphanum and Gigaspora rosea, and their symbiotic lifestyle signature.</title>
        <authorList>
            <person name="Morin E."/>
            <person name="San Clemente H."/>
            <person name="Chen E.C.H."/>
            <person name="De La Providencia I."/>
            <person name="Hainaut M."/>
            <person name="Kuo A."/>
            <person name="Kohler A."/>
            <person name="Murat C."/>
            <person name="Tang N."/>
            <person name="Roy S."/>
            <person name="Loubradou J."/>
            <person name="Henrissat B."/>
            <person name="Grigoriev I.V."/>
            <person name="Corradi N."/>
            <person name="Roux C."/>
            <person name="Martin F.M."/>
        </authorList>
    </citation>
    <scope>NUCLEOTIDE SEQUENCE [LARGE SCALE GENOMIC DNA]</scope>
    <source>
        <strain evidence="1 2">DAOM 227022</strain>
    </source>
</reference>
<dbReference type="Proteomes" id="UP000265703">
    <property type="component" value="Unassembled WGS sequence"/>
</dbReference>
<proteinExistence type="predicted"/>
<evidence type="ECO:0000313" key="1">
    <source>
        <dbReference type="EMBL" id="RIA82684.1"/>
    </source>
</evidence>
<dbReference type="EMBL" id="QKYT01000642">
    <property type="protein sequence ID" value="RIA82684.1"/>
    <property type="molecule type" value="Genomic_DNA"/>
</dbReference>
<sequence length="139" mass="16527">MKTRSGKRYSSRPSHKQYAKIINDQSETIRIQHNTINNLMKDWRDILIRNANLERQLILQQCDFANEKQELEMEVANNLDIAMQNEQLLMELRYNNVEAMEMMDEPRFNVASHKIVRTLYWHHCQMNVGYLDANIANTS</sequence>
<comment type="caution">
    <text evidence="1">The sequence shown here is derived from an EMBL/GenBank/DDBJ whole genome shotgun (WGS) entry which is preliminary data.</text>
</comment>
<evidence type="ECO:0000313" key="2">
    <source>
        <dbReference type="Proteomes" id="UP000265703"/>
    </source>
</evidence>
<accession>A0A397SJI2</accession>
<keyword evidence="2" id="KW-1185">Reference proteome</keyword>
<name>A0A397SJI2_9GLOM</name>